<organism evidence="4 5">
    <name type="scientific">Amanita muscaria (strain Koide BX008)</name>
    <dbReference type="NCBI Taxonomy" id="946122"/>
    <lineage>
        <taxon>Eukaryota</taxon>
        <taxon>Fungi</taxon>
        <taxon>Dikarya</taxon>
        <taxon>Basidiomycota</taxon>
        <taxon>Agaricomycotina</taxon>
        <taxon>Agaricomycetes</taxon>
        <taxon>Agaricomycetidae</taxon>
        <taxon>Agaricales</taxon>
        <taxon>Pluteineae</taxon>
        <taxon>Amanitaceae</taxon>
        <taxon>Amanita</taxon>
    </lineage>
</organism>
<gene>
    <name evidence="4" type="ORF">M378DRAFT_76748</name>
</gene>
<feature type="compositionally biased region" description="Low complexity" evidence="3">
    <location>
        <begin position="17"/>
        <end position="39"/>
    </location>
</feature>
<dbReference type="InParanoid" id="A0A0C2XA12"/>
<dbReference type="AlphaFoldDB" id="A0A0C2XA12"/>
<dbReference type="PANTHER" id="PTHR22904">
    <property type="entry name" value="TPR REPEAT CONTAINING PROTEIN"/>
    <property type="match status" value="1"/>
</dbReference>
<dbReference type="GO" id="GO:0051879">
    <property type="term" value="F:Hsp90 protein binding"/>
    <property type="evidence" value="ECO:0007669"/>
    <property type="project" value="TreeGrafter"/>
</dbReference>
<dbReference type="Gene3D" id="1.25.40.10">
    <property type="entry name" value="Tetratricopeptide repeat domain"/>
    <property type="match status" value="1"/>
</dbReference>
<dbReference type="STRING" id="946122.A0A0C2XA12"/>
<protein>
    <submittedName>
        <fullName evidence="4">Uncharacterized protein</fullName>
    </submittedName>
</protein>
<keyword evidence="5" id="KW-1185">Reference proteome</keyword>
<keyword evidence="2" id="KW-0802">TPR repeat</keyword>
<dbReference type="OrthoDB" id="433738at2759"/>
<reference evidence="4 5" key="1">
    <citation type="submission" date="2014-04" db="EMBL/GenBank/DDBJ databases">
        <title>Evolutionary Origins and Diversification of the Mycorrhizal Mutualists.</title>
        <authorList>
            <consortium name="DOE Joint Genome Institute"/>
            <consortium name="Mycorrhizal Genomics Consortium"/>
            <person name="Kohler A."/>
            <person name="Kuo A."/>
            <person name="Nagy L.G."/>
            <person name="Floudas D."/>
            <person name="Copeland A."/>
            <person name="Barry K.W."/>
            <person name="Cichocki N."/>
            <person name="Veneault-Fourrey C."/>
            <person name="LaButti K."/>
            <person name="Lindquist E.A."/>
            <person name="Lipzen A."/>
            <person name="Lundell T."/>
            <person name="Morin E."/>
            <person name="Murat C."/>
            <person name="Riley R."/>
            <person name="Ohm R."/>
            <person name="Sun H."/>
            <person name="Tunlid A."/>
            <person name="Henrissat B."/>
            <person name="Grigoriev I.V."/>
            <person name="Hibbett D.S."/>
            <person name="Martin F."/>
        </authorList>
    </citation>
    <scope>NUCLEOTIDE SEQUENCE [LARGE SCALE GENOMIC DNA]</scope>
    <source>
        <strain evidence="4 5">Koide BX008</strain>
    </source>
</reference>
<evidence type="ECO:0000256" key="3">
    <source>
        <dbReference type="SAM" id="MobiDB-lite"/>
    </source>
</evidence>
<sequence>MSHSHSHAPGEQHSHSHSQSPLLSPQTPLTPQTPQTPHSPHLPSPDPSALALIEQDFRPVSLKLGADNHIALCEPHGLEKCTDCNVDFQSLNRMSRILANNPNLRCPPPVNVITQKLTQLVTSTKDEGNALFKKGLHVNAIQKYAAAASFAIQRPPWEANQRMREELTTIMSNRSAAFYEAGDYVAALADAEFVIQLRRNWSKGHFRKAKALHALNNIPEACDAVRLGLSFEPNNQVMSSQIDVETFVLTSCKELAVVLSDLLKAEIAGADSIPATPVTA</sequence>
<accession>A0A0C2XA12</accession>
<dbReference type="PANTHER" id="PTHR22904:SF523">
    <property type="entry name" value="STRESS-INDUCED-PHOSPHOPROTEIN 1"/>
    <property type="match status" value="1"/>
</dbReference>
<proteinExistence type="predicted"/>
<evidence type="ECO:0000313" key="5">
    <source>
        <dbReference type="Proteomes" id="UP000054549"/>
    </source>
</evidence>
<dbReference type="EMBL" id="KN818241">
    <property type="protein sequence ID" value="KIL65618.1"/>
    <property type="molecule type" value="Genomic_DNA"/>
</dbReference>
<dbReference type="HOGENOM" id="CLU_090376_1_0_1"/>
<evidence type="ECO:0000256" key="2">
    <source>
        <dbReference type="ARBA" id="ARBA00022803"/>
    </source>
</evidence>
<evidence type="ECO:0000256" key="1">
    <source>
        <dbReference type="ARBA" id="ARBA00022737"/>
    </source>
</evidence>
<evidence type="ECO:0000313" key="4">
    <source>
        <dbReference type="EMBL" id="KIL65618.1"/>
    </source>
</evidence>
<dbReference type="SUPFAM" id="SSF48452">
    <property type="entry name" value="TPR-like"/>
    <property type="match status" value="1"/>
</dbReference>
<keyword evidence="1" id="KW-0677">Repeat</keyword>
<dbReference type="InterPro" id="IPR011990">
    <property type="entry name" value="TPR-like_helical_dom_sf"/>
</dbReference>
<feature type="region of interest" description="Disordered" evidence="3">
    <location>
        <begin position="1"/>
        <end position="48"/>
    </location>
</feature>
<name>A0A0C2XA12_AMAMK</name>
<dbReference type="Proteomes" id="UP000054549">
    <property type="component" value="Unassembled WGS sequence"/>
</dbReference>